<gene>
    <name evidence="1" type="ORF">NQ318_020207</name>
</gene>
<dbReference type="SUPFAM" id="SSF82171">
    <property type="entry name" value="DPP6 N-terminal domain-like"/>
    <property type="match status" value="1"/>
</dbReference>
<sequence length="99" mass="11041">MCKLSNETGNVAPDLATLRRRDLEGGNELMYTDETGNLVLYSLEDSTSKVLLQSTDSLLTTAFDFQLSPDGLYLLVAYNYHKIRGLTQGLFTLMSLPEM</sequence>
<protein>
    <submittedName>
        <fullName evidence="1">Uncharacterized protein</fullName>
    </submittedName>
</protein>
<dbReference type="Gene3D" id="2.140.10.30">
    <property type="entry name" value="Dipeptidylpeptidase IV, N-terminal domain"/>
    <property type="match status" value="1"/>
</dbReference>
<dbReference type="AlphaFoldDB" id="A0AAV8ZAV2"/>
<dbReference type="Proteomes" id="UP001162162">
    <property type="component" value="Unassembled WGS sequence"/>
</dbReference>
<reference evidence="1" key="1">
    <citation type="journal article" date="2023" name="Insect Mol. Biol.">
        <title>Genome sequencing provides insights into the evolution of gene families encoding plant cell wall-degrading enzymes in longhorned beetles.</title>
        <authorList>
            <person name="Shin N.R."/>
            <person name="Okamura Y."/>
            <person name="Kirsch R."/>
            <person name="Pauchet Y."/>
        </authorList>
    </citation>
    <scope>NUCLEOTIDE SEQUENCE</scope>
    <source>
        <strain evidence="1">AMC_N1</strain>
    </source>
</reference>
<keyword evidence="2" id="KW-1185">Reference proteome</keyword>
<organism evidence="1 2">
    <name type="scientific">Aromia moschata</name>
    <dbReference type="NCBI Taxonomy" id="1265417"/>
    <lineage>
        <taxon>Eukaryota</taxon>
        <taxon>Metazoa</taxon>
        <taxon>Ecdysozoa</taxon>
        <taxon>Arthropoda</taxon>
        <taxon>Hexapoda</taxon>
        <taxon>Insecta</taxon>
        <taxon>Pterygota</taxon>
        <taxon>Neoptera</taxon>
        <taxon>Endopterygota</taxon>
        <taxon>Coleoptera</taxon>
        <taxon>Polyphaga</taxon>
        <taxon>Cucujiformia</taxon>
        <taxon>Chrysomeloidea</taxon>
        <taxon>Cerambycidae</taxon>
        <taxon>Cerambycinae</taxon>
        <taxon>Callichromatini</taxon>
        <taxon>Aromia</taxon>
    </lineage>
</organism>
<evidence type="ECO:0000313" key="1">
    <source>
        <dbReference type="EMBL" id="KAJ8960908.1"/>
    </source>
</evidence>
<accession>A0AAV8ZAV2</accession>
<comment type="caution">
    <text evidence="1">The sequence shown here is derived from an EMBL/GenBank/DDBJ whole genome shotgun (WGS) entry which is preliminary data.</text>
</comment>
<evidence type="ECO:0000313" key="2">
    <source>
        <dbReference type="Proteomes" id="UP001162162"/>
    </source>
</evidence>
<dbReference type="EMBL" id="JAPWTK010000007">
    <property type="protein sequence ID" value="KAJ8960908.1"/>
    <property type="molecule type" value="Genomic_DNA"/>
</dbReference>
<name>A0AAV8ZAV2_9CUCU</name>
<proteinExistence type="predicted"/>